<evidence type="ECO:0000313" key="10">
    <source>
        <dbReference type="EMBL" id="MBN4067999.1"/>
    </source>
</evidence>
<evidence type="ECO:0000256" key="7">
    <source>
        <dbReference type="HAMAP-Rule" id="MF_00083"/>
    </source>
</evidence>
<sequence>MAEETYLIVGLGNPGRDYEHTRHNVGFQVVDTMVRNEGEYLELNKWDALYCRISLWGGRLFFVKPQSFMNLSGRSVARFADFFKVSRDRILVIHDDIDMNPGRLKLVAGGGPGGHNGIRSIIQCLGTKDFFRLKYGVGRPGRNGVHADIPVDRYVLASLSSDEQELLDKRMSHLSSGVEAFVKAGSQQAMNIINSVK</sequence>
<evidence type="ECO:0000256" key="9">
    <source>
        <dbReference type="RuleBase" id="RU004320"/>
    </source>
</evidence>
<evidence type="ECO:0000256" key="1">
    <source>
        <dbReference type="ARBA" id="ARBA00013260"/>
    </source>
</evidence>
<evidence type="ECO:0000256" key="5">
    <source>
        <dbReference type="ARBA" id="ARBA00038063"/>
    </source>
</evidence>
<keyword evidence="4 7" id="KW-0694">RNA-binding</keyword>
<comment type="function">
    <text evidence="7">Catalyzes the release of premature peptidyl moieties from peptidyl-tRNA molecules trapped in stalled 50S ribosomal subunits, and thus maintains levels of free tRNAs and 50S ribosomes.</text>
</comment>
<evidence type="ECO:0000256" key="2">
    <source>
        <dbReference type="ARBA" id="ARBA00022555"/>
    </source>
</evidence>
<feature type="site" description="Discriminates between blocked and unblocked aminoacyl-tRNA" evidence="7">
    <location>
        <position position="13"/>
    </location>
</feature>
<dbReference type="PROSITE" id="PS01196">
    <property type="entry name" value="PEPT_TRNA_HYDROL_2"/>
    <property type="match status" value="1"/>
</dbReference>
<feature type="site" description="Stabilizes the basic form of H active site to accept a proton" evidence="7">
    <location>
        <position position="95"/>
    </location>
</feature>
<dbReference type="Pfam" id="PF01195">
    <property type="entry name" value="Pept_tRNA_hydro"/>
    <property type="match status" value="1"/>
</dbReference>
<dbReference type="SUPFAM" id="SSF53178">
    <property type="entry name" value="Peptidyl-tRNA hydrolase-like"/>
    <property type="match status" value="1"/>
</dbReference>
<feature type="binding site" evidence="7">
    <location>
        <position position="68"/>
    </location>
    <ligand>
        <name>tRNA</name>
        <dbReference type="ChEBI" id="CHEBI:17843"/>
    </ligand>
</feature>
<gene>
    <name evidence="7" type="primary">pth</name>
    <name evidence="10" type="ORF">JYU06_00530</name>
</gene>
<keyword evidence="7" id="KW-0963">Cytoplasm</keyword>
<feature type="binding site" evidence="7">
    <location>
        <position position="70"/>
    </location>
    <ligand>
        <name>tRNA</name>
        <dbReference type="ChEBI" id="CHEBI:17843"/>
    </ligand>
</feature>
<feature type="active site" description="Proton acceptor" evidence="7">
    <location>
        <position position="23"/>
    </location>
</feature>
<comment type="caution">
    <text evidence="10">The sequence shown here is derived from an EMBL/GenBank/DDBJ whole genome shotgun (WGS) entry which is preliminary data.</text>
</comment>
<dbReference type="EMBL" id="JAFITO010000002">
    <property type="protein sequence ID" value="MBN4067999.1"/>
    <property type="molecule type" value="Genomic_DNA"/>
</dbReference>
<dbReference type="InterPro" id="IPR018171">
    <property type="entry name" value="Pept_tRNA_hydro_CS"/>
</dbReference>
<evidence type="ECO:0000256" key="6">
    <source>
        <dbReference type="ARBA" id="ARBA00050038"/>
    </source>
</evidence>
<feature type="binding site" evidence="7">
    <location>
        <position position="116"/>
    </location>
    <ligand>
        <name>tRNA</name>
        <dbReference type="ChEBI" id="CHEBI:17843"/>
    </ligand>
</feature>
<dbReference type="CDD" id="cd00462">
    <property type="entry name" value="PTH"/>
    <property type="match status" value="1"/>
</dbReference>
<dbReference type="HAMAP" id="MF_00083">
    <property type="entry name" value="Pept_tRNA_hydro_bact"/>
    <property type="match status" value="1"/>
</dbReference>
<evidence type="ECO:0000256" key="3">
    <source>
        <dbReference type="ARBA" id="ARBA00022801"/>
    </source>
</evidence>
<comment type="subcellular location">
    <subcellularLocation>
        <location evidence="7">Cytoplasm</location>
    </subcellularLocation>
</comment>
<dbReference type="PANTHER" id="PTHR17224:SF1">
    <property type="entry name" value="PEPTIDYL-TRNA HYDROLASE"/>
    <property type="match status" value="1"/>
</dbReference>
<organism evidence="10 11">
    <name type="scientific">Desulfotalea psychrophila</name>
    <dbReference type="NCBI Taxonomy" id="84980"/>
    <lineage>
        <taxon>Bacteria</taxon>
        <taxon>Pseudomonadati</taxon>
        <taxon>Thermodesulfobacteriota</taxon>
        <taxon>Desulfobulbia</taxon>
        <taxon>Desulfobulbales</taxon>
        <taxon>Desulfocapsaceae</taxon>
        <taxon>Desulfotalea</taxon>
    </lineage>
</organism>
<dbReference type="InterPro" id="IPR036416">
    <property type="entry name" value="Pept_tRNA_hydro_sf"/>
</dbReference>
<evidence type="ECO:0000256" key="8">
    <source>
        <dbReference type="RuleBase" id="RU000673"/>
    </source>
</evidence>
<evidence type="ECO:0000313" key="11">
    <source>
        <dbReference type="Proteomes" id="UP000717534"/>
    </source>
</evidence>
<dbReference type="PROSITE" id="PS01195">
    <property type="entry name" value="PEPT_TRNA_HYDROL_1"/>
    <property type="match status" value="1"/>
</dbReference>
<feature type="binding site" evidence="7">
    <location>
        <position position="18"/>
    </location>
    <ligand>
        <name>tRNA</name>
        <dbReference type="ChEBI" id="CHEBI:17843"/>
    </ligand>
</feature>
<evidence type="ECO:0000256" key="4">
    <source>
        <dbReference type="ARBA" id="ARBA00022884"/>
    </source>
</evidence>
<keyword evidence="3 7" id="KW-0378">Hydrolase</keyword>
<dbReference type="EC" id="3.1.1.29" evidence="1 7"/>
<keyword evidence="2 7" id="KW-0820">tRNA-binding</keyword>
<keyword evidence="11" id="KW-1185">Reference proteome</keyword>
<dbReference type="Gene3D" id="3.40.50.1470">
    <property type="entry name" value="Peptidyl-tRNA hydrolase"/>
    <property type="match status" value="1"/>
</dbReference>
<reference evidence="10 11" key="1">
    <citation type="submission" date="2021-02" db="EMBL/GenBank/DDBJ databases">
        <title>Activity-based single-cell genomes from oceanic crustal fluid captures similar information to metagenomic and metatranscriptomic surveys with orders of magnitude less sampling.</title>
        <authorList>
            <person name="D'Angelo T.S."/>
            <person name="Orcutt B.N."/>
        </authorList>
    </citation>
    <scope>NUCLEOTIDE SEQUENCE [LARGE SCALE GENOMIC DNA]</scope>
    <source>
        <strain evidence="10">AH-315-G02</strain>
    </source>
</reference>
<dbReference type="InterPro" id="IPR001328">
    <property type="entry name" value="Pept_tRNA_hydro"/>
</dbReference>
<comment type="catalytic activity">
    <reaction evidence="7 8">
        <text>an N-acyl-L-alpha-aminoacyl-tRNA + H2O = an N-acyl-L-amino acid + a tRNA + H(+)</text>
        <dbReference type="Rhea" id="RHEA:54448"/>
        <dbReference type="Rhea" id="RHEA-COMP:10123"/>
        <dbReference type="Rhea" id="RHEA-COMP:13883"/>
        <dbReference type="ChEBI" id="CHEBI:15377"/>
        <dbReference type="ChEBI" id="CHEBI:15378"/>
        <dbReference type="ChEBI" id="CHEBI:59874"/>
        <dbReference type="ChEBI" id="CHEBI:78442"/>
        <dbReference type="ChEBI" id="CHEBI:138191"/>
        <dbReference type="EC" id="3.1.1.29"/>
    </reaction>
</comment>
<dbReference type="NCBIfam" id="TIGR00447">
    <property type="entry name" value="pth"/>
    <property type="match status" value="1"/>
</dbReference>
<name>A0ABS3ATG0_9BACT</name>
<comment type="function">
    <text evidence="7">Hydrolyzes ribosome-free peptidyl-tRNAs (with 1 or more amino acids incorporated), which drop off the ribosome during protein synthesis, or as a result of ribosome stalling.</text>
</comment>
<dbReference type="Proteomes" id="UP000717534">
    <property type="component" value="Unassembled WGS sequence"/>
</dbReference>
<accession>A0ABS3ATG0</accession>
<protein>
    <recommendedName>
        <fullName evidence="6 7">Peptidyl-tRNA hydrolase</fullName>
        <shortName evidence="7">Pth</shortName>
        <ecNumber evidence="1 7">3.1.1.29</ecNumber>
    </recommendedName>
</protein>
<proteinExistence type="inferred from homology"/>
<dbReference type="GO" id="GO:0004045">
    <property type="term" value="F:peptidyl-tRNA hydrolase activity"/>
    <property type="evidence" value="ECO:0007669"/>
    <property type="project" value="UniProtKB-EC"/>
</dbReference>
<comment type="similarity">
    <text evidence="5 7 9">Belongs to the PTH family.</text>
</comment>
<comment type="subunit">
    <text evidence="7">Monomer.</text>
</comment>
<dbReference type="PANTHER" id="PTHR17224">
    <property type="entry name" value="PEPTIDYL-TRNA HYDROLASE"/>
    <property type="match status" value="1"/>
</dbReference>